<evidence type="ECO:0000313" key="4">
    <source>
        <dbReference type="Proteomes" id="UP000094224"/>
    </source>
</evidence>
<sequence length="144" mass="15046">MPSSRRLRTLAALLLLLLITPPARSSATAGIGVTSRQLSQSSQDGRDFIVRDITIAPGGSTGWHWHDGTLVGAVKDGTLTHYAADCSVDGVYNPGDPVTEPAGSDHVHIGRNLGSTPVVLEIIYILPPGKPLAEDAANPGCPFN</sequence>
<dbReference type="RefSeq" id="WP_069402316.1">
    <property type="nucleotide sequence ID" value="NZ_JACKTB010000006.1"/>
</dbReference>
<dbReference type="OrthoDB" id="129561at2"/>
<feature type="signal peptide" evidence="1">
    <location>
        <begin position="1"/>
        <end position="25"/>
    </location>
</feature>
<dbReference type="InterPro" id="IPR013096">
    <property type="entry name" value="Cupin_2"/>
</dbReference>
<evidence type="ECO:0000256" key="1">
    <source>
        <dbReference type="SAM" id="SignalP"/>
    </source>
</evidence>
<reference evidence="4" key="1">
    <citation type="submission" date="2016-09" db="EMBL/GenBank/DDBJ databases">
        <authorList>
            <person name="Greninger A.L."/>
            <person name="Jerome K.R."/>
            <person name="Mcnair B."/>
            <person name="Wallis C."/>
            <person name="Fang F."/>
        </authorList>
    </citation>
    <scope>NUCLEOTIDE SEQUENCE [LARGE SCALE GENOMIC DNA]</scope>
    <source>
        <strain evidence="4">BC1_M4</strain>
    </source>
</reference>
<evidence type="ECO:0000313" key="3">
    <source>
        <dbReference type="EMBL" id="ODR03565.1"/>
    </source>
</evidence>
<dbReference type="Pfam" id="PF07883">
    <property type="entry name" value="Cupin_2"/>
    <property type="match status" value="1"/>
</dbReference>
<organism evidence="3 4">
    <name type="scientific">Mycobacterium sherrisii</name>
    <dbReference type="NCBI Taxonomy" id="243061"/>
    <lineage>
        <taxon>Bacteria</taxon>
        <taxon>Bacillati</taxon>
        <taxon>Actinomycetota</taxon>
        <taxon>Actinomycetes</taxon>
        <taxon>Mycobacteriales</taxon>
        <taxon>Mycobacteriaceae</taxon>
        <taxon>Mycobacterium</taxon>
        <taxon>Mycobacterium simiae complex</taxon>
    </lineage>
</organism>
<dbReference type="STRING" id="243061.AWC25_08625"/>
<feature type="domain" description="Cupin type-2" evidence="2">
    <location>
        <begin position="53"/>
        <end position="120"/>
    </location>
</feature>
<name>A0A1E3SN21_9MYCO</name>
<dbReference type="InterPro" id="IPR011051">
    <property type="entry name" value="RmlC_Cupin_sf"/>
</dbReference>
<dbReference type="EMBL" id="MIHC01000045">
    <property type="protein sequence ID" value="ODR03565.1"/>
    <property type="molecule type" value="Genomic_DNA"/>
</dbReference>
<keyword evidence="4" id="KW-1185">Reference proteome</keyword>
<evidence type="ECO:0000259" key="2">
    <source>
        <dbReference type="Pfam" id="PF07883"/>
    </source>
</evidence>
<dbReference type="Gene3D" id="2.60.120.10">
    <property type="entry name" value="Jelly Rolls"/>
    <property type="match status" value="1"/>
</dbReference>
<feature type="chain" id="PRO_5043144316" evidence="1">
    <location>
        <begin position="26"/>
        <end position="144"/>
    </location>
</feature>
<dbReference type="AlphaFoldDB" id="A0A1E3SN21"/>
<dbReference type="InterPro" id="IPR014710">
    <property type="entry name" value="RmlC-like_jellyroll"/>
</dbReference>
<dbReference type="SUPFAM" id="SSF51182">
    <property type="entry name" value="RmlC-like cupins"/>
    <property type="match status" value="1"/>
</dbReference>
<accession>A0A1E3SN21</accession>
<comment type="caution">
    <text evidence="3">The sequence shown here is derived from an EMBL/GenBank/DDBJ whole genome shotgun (WGS) entry which is preliminary data.</text>
</comment>
<protein>
    <submittedName>
        <fullName evidence="3">Cupin</fullName>
    </submittedName>
</protein>
<proteinExistence type="predicted"/>
<keyword evidence="1" id="KW-0732">Signal</keyword>
<gene>
    <name evidence="3" type="ORF">BHQ21_21485</name>
</gene>
<dbReference type="Proteomes" id="UP000094224">
    <property type="component" value="Unassembled WGS sequence"/>
</dbReference>